<evidence type="ECO:0000313" key="2">
    <source>
        <dbReference type="EMBL" id="TFU03385.1"/>
    </source>
</evidence>
<organism evidence="2 3">
    <name type="scientific">Glacieibacterium arshaanense</name>
    <dbReference type="NCBI Taxonomy" id="2511025"/>
    <lineage>
        <taxon>Bacteria</taxon>
        <taxon>Pseudomonadati</taxon>
        <taxon>Pseudomonadota</taxon>
        <taxon>Alphaproteobacteria</taxon>
        <taxon>Sphingomonadales</taxon>
        <taxon>Sphingosinicellaceae</taxon>
        <taxon>Glacieibacterium</taxon>
    </lineage>
</organism>
<keyword evidence="3" id="KW-1185">Reference proteome</keyword>
<name>A0A4Y9EMV0_9SPHN</name>
<reference evidence="2 3" key="1">
    <citation type="submission" date="2019-02" db="EMBL/GenBank/DDBJ databases">
        <title>Polymorphobacter sp. isolated from the lake at the Tibet of China.</title>
        <authorList>
            <person name="Li A."/>
        </authorList>
    </citation>
    <scope>NUCLEOTIDE SEQUENCE [LARGE SCALE GENOMIC DNA]</scope>
    <source>
        <strain evidence="2 3">DJ1R-1</strain>
    </source>
</reference>
<dbReference type="EMBL" id="SIHO01000002">
    <property type="protein sequence ID" value="TFU03385.1"/>
    <property type="molecule type" value="Genomic_DNA"/>
</dbReference>
<comment type="caution">
    <text evidence="2">The sequence shown here is derived from an EMBL/GenBank/DDBJ whole genome shotgun (WGS) entry which is preliminary data.</text>
</comment>
<dbReference type="RefSeq" id="WP_135245977.1">
    <property type="nucleotide sequence ID" value="NZ_SIHO01000002.1"/>
</dbReference>
<dbReference type="InterPro" id="IPR029058">
    <property type="entry name" value="AB_hydrolase_fold"/>
</dbReference>
<evidence type="ECO:0000313" key="3">
    <source>
        <dbReference type="Proteomes" id="UP000297737"/>
    </source>
</evidence>
<accession>A0A4Y9EMV0</accession>
<dbReference type="AlphaFoldDB" id="A0A4Y9EMV0"/>
<protein>
    <submittedName>
        <fullName evidence="2">Polyhydroxyalkanoate depolymerase</fullName>
    </submittedName>
</protein>
<dbReference type="PANTHER" id="PTHR36837:SF4">
    <property type="entry name" value="BLR0908 PROTEIN"/>
    <property type="match status" value="1"/>
</dbReference>
<dbReference type="Pfam" id="PF06850">
    <property type="entry name" value="PHB_depo_C"/>
    <property type="match status" value="1"/>
</dbReference>
<proteinExistence type="predicted"/>
<dbReference type="InterPro" id="IPR009656">
    <property type="entry name" value="PHB_depo_C"/>
</dbReference>
<dbReference type="PANTHER" id="PTHR36837">
    <property type="entry name" value="POLY(3-HYDROXYALKANOATE) POLYMERASE SUBUNIT PHAC"/>
    <property type="match status" value="1"/>
</dbReference>
<sequence>MLYQVFQTWTDAMTPYRRMAAAALKWRDMMGPMARTPIADSIYALIDVTGNSKVTHERPPFGIKTVIDGNREVAVREEITLALPFGNLLHFAKDDVLTPQPKMLVVAPLSGHFSTLLRNTVKTLLADHDVYITDWVNARDVPADAGTFGLEDYTDYVIRFLEELGPASNVLAVCQPCVPTLAAVAIMSEDHNPAVPRTMTLMGGPIDTRIAPTTVNDLAMDNPIEWFRDKLISKVPARYAGRGRRVYPGFLQLTAFMAMNPDRHTGQHRALYQHLANAEIDKATVIKDFYEEYFAVLDLTAEFYLETVEKVFQQAELARGELMHRGRKVRPGAIHRTALLTVEGERDDICSVGQTSAAHDLCTSLRPHLKRYHLQPGVGHYGLFSGKKWEQQIYPQVRNLVLAMA</sequence>
<evidence type="ECO:0000259" key="1">
    <source>
        <dbReference type="Pfam" id="PF06850"/>
    </source>
</evidence>
<dbReference type="Proteomes" id="UP000297737">
    <property type="component" value="Unassembled WGS sequence"/>
</dbReference>
<dbReference type="OrthoDB" id="9774318at2"/>
<feature type="domain" description="PHB de-polymerase C-terminal" evidence="1">
    <location>
        <begin position="203"/>
        <end position="402"/>
    </location>
</feature>
<dbReference type="SUPFAM" id="SSF53474">
    <property type="entry name" value="alpha/beta-Hydrolases"/>
    <property type="match status" value="1"/>
</dbReference>
<gene>
    <name evidence="2" type="primary">phaZ</name>
    <name evidence="2" type="ORF">EUV02_09410</name>
</gene>
<dbReference type="InterPro" id="IPR051321">
    <property type="entry name" value="PHA/PHB_synthase"/>
</dbReference>
<dbReference type="NCBIfam" id="TIGR01849">
    <property type="entry name" value="PHB_depoly_PhaZ"/>
    <property type="match status" value="1"/>
</dbReference>
<dbReference type="Gene3D" id="3.40.50.1820">
    <property type="entry name" value="alpha/beta hydrolase"/>
    <property type="match status" value="1"/>
</dbReference>
<dbReference type="PIRSF" id="PIRSF020818">
    <property type="entry name" value="PHB_depoly_PhaZ"/>
    <property type="match status" value="1"/>
</dbReference>
<dbReference type="InterPro" id="IPR010915">
    <property type="entry name" value="PHB_depoly_PhaZ"/>
</dbReference>